<evidence type="ECO:0000256" key="3">
    <source>
        <dbReference type="ARBA" id="ARBA00022917"/>
    </source>
</evidence>
<gene>
    <name evidence="7" type="ORF">M378DRAFT_17411</name>
</gene>
<dbReference type="CDD" id="cd16262">
    <property type="entry name" value="EFG_III"/>
    <property type="match status" value="1"/>
</dbReference>
<dbReference type="FunFam" id="3.30.70.240:FF:000001">
    <property type="entry name" value="Elongation factor G"/>
    <property type="match status" value="1"/>
</dbReference>
<dbReference type="AlphaFoldDB" id="A0A0C2SQ11"/>
<keyword evidence="1" id="KW-0547">Nucleotide-binding</keyword>
<dbReference type="GO" id="GO:0003924">
    <property type="term" value="F:GTPase activity"/>
    <property type="evidence" value="ECO:0007669"/>
    <property type="project" value="TreeGrafter"/>
</dbReference>
<evidence type="ECO:0000313" key="7">
    <source>
        <dbReference type="EMBL" id="KIL56079.1"/>
    </source>
</evidence>
<dbReference type="SMART" id="SM00889">
    <property type="entry name" value="EFG_IV"/>
    <property type="match status" value="1"/>
</dbReference>
<dbReference type="SMART" id="SM00838">
    <property type="entry name" value="EFG_C"/>
    <property type="match status" value="1"/>
</dbReference>
<dbReference type="InterPro" id="IPR041095">
    <property type="entry name" value="EFG_II"/>
</dbReference>
<evidence type="ECO:0000256" key="4">
    <source>
        <dbReference type="ARBA" id="ARBA00023134"/>
    </source>
</evidence>
<dbReference type="SUPFAM" id="SSF54980">
    <property type="entry name" value="EF-G C-terminal domain-like"/>
    <property type="match status" value="2"/>
</dbReference>
<dbReference type="PANTHER" id="PTHR43636">
    <property type="entry name" value="ELONGATION FACTOR G, MITOCHONDRIAL"/>
    <property type="match status" value="1"/>
</dbReference>
<reference evidence="7 8" key="1">
    <citation type="submission" date="2014-04" db="EMBL/GenBank/DDBJ databases">
        <title>Evolutionary Origins and Diversification of the Mycorrhizal Mutualists.</title>
        <authorList>
            <consortium name="DOE Joint Genome Institute"/>
            <consortium name="Mycorrhizal Genomics Consortium"/>
            <person name="Kohler A."/>
            <person name="Kuo A."/>
            <person name="Nagy L.G."/>
            <person name="Floudas D."/>
            <person name="Copeland A."/>
            <person name="Barry K.W."/>
            <person name="Cichocki N."/>
            <person name="Veneault-Fourrey C."/>
            <person name="LaButti K."/>
            <person name="Lindquist E.A."/>
            <person name="Lipzen A."/>
            <person name="Lundell T."/>
            <person name="Morin E."/>
            <person name="Murat C."/>
            <person name="Riley R."/>
            <person name="Ohm R."/>
            <person name="Sun H."/>
            <person name="Tunlid A."/>
            <person name="Henrissat B."/>
            <person name="Grigoriev I.V."/>
            <person name="Hibbett D.S."/>
            <person name="Martin F."/>
        </authorList>
    </citation>
    <scope>NUCLEOTIDE SEQUENCE [LARGE SCALE GENOMIC DNA]</scope>
    <source>
        <strain evidence="7 8">Koide BX008</strain>
    </source>
</reference>
<dbReference type="GO" id="GO:0005739">
    <property type="term" value="C:mitochondrion"/>
    <property type="evidence" value="ECO:0007669"/>
    <property type="project" value="TreeGrafter"/>
</dbReference>
<sequence length="231" mass="25936">MAIKTKGIEIPNFFRALQRFQKEDPTFKAHMGQTSAQTISGMGELHLETYVERMKREYNVDCTTGKPRVNFRATVTRRAEFNYTHKRQTRGAGQYARIVEHIEPTEYGPEPGKDVGFENVVMGVKGAFHAIDSSELVFRLATISASKEAYKSARPVILEPIMTVEVMAPAEFQGQVIRSLHTRRGTVIDIEVALNNMFGYSNQLRGATQGKGEFSMEFKTTNLCCLTSKGN</sequence>
<dbReference type="GO" id="GO:0005525">
    <property type="term" value="F:GTP binding"/>
    <property type="evidence" value="ECO:0007669"/>
    <property type="project" value="UniProtKB-KW"/>
</dbReference>
<dbReference type="InterPro" id="IPR014721">
    <property type="entry name" value="Ribsml_uS5_D2-typ_fold_subgr"/>
</dbReference>
<evidence type="ECO:0000259" key="6">
    <source>
        <dbReference type="SMART" id="SM00889"/>
    </source>
</evidence>
<evidence type="ECO:0000256" key="1">
    <source>
        <dbReference type="ARBA" id="ARBA00022741"/>
    </source>
</evidence>
<dbReference type="Pfam" id="PF00679">
    <property type="entry name" value="EFG_C"/>
    <property type="match status" value="1"/>
</dbReference>
<dbReference type="GO" id="GO:0070125">
    <property type="term" value="P:mitochondrial translational elongation"/>
    <property type="evidence" value="ECO:0007669"/>
    <property type="project" value="TreeGrafter"/>
</dbReference>
<proteinExistence type="predicted"/>
<dbReference type="InterPro" id="IPR005517">
    <property type="entry name" value="Transl_elong_EFG/EF2_IV"/>
</dbReference>
<keyword evidence="4" id="KW-0342">GTP-binding</keyword>
<dbReference type="SUPFAM" id="SSF54211">
    <property type="entry name" value="Ribosomal protein S5 domain 2-like"/>
    <property type="match status" value="1"/>
</dbReference>
<dbReference type="InterPro" id="IPR000640">
    <property type="entry name" value="EFG_V-like"/>
</dbReference>
<evidence type="ECO:0000256" key="2">
    <source>
        <dbReference type="ARBA" id="ARBA00022768"/>
    </source>
</evidence>
<dbReference type="Pfam" id="PF14492">
    <property type="entry name" value="EFG_III"/>
    <property type="match status" value="1"/>
</dbReference>
<keyword evidence="3" id="KW-0648">Protein biosynthesis</keyword>
<dbReference type="OrthoDB" id="198619at2759"/>
<evidence type="ECO:0008006" key="9">
    <source>
        <dbReference type="Google" id="ProtNLM"/>
    </source>
</evidence>
<keyword evidence="2" id="KW-0251">Elongation factor</keyword>
<dbReference type="EMBL" id="KN818449">
    <property type="protein sequence ID" value="KIL56079.1"/>
    <property type="molecule type" value="Genomic_DNA"/>
</dbReference>
<name>A0A0C2SQ11_AMAMK</name>
<dbReference type="InterPro" id="IPR035647">
    <property type="entry name" value="EFG_III/V"/>
</dbReference>
<dbReference type="GO" id="GO:0003746">
    <property type="term" value="F:translation elongation factor activity"/>
    <property type="evidence" value="ECO:0007669"/>
    <property type="project" value="UniProtKB-KW"/>
</dbReference>
<accession>A0A0C2SQ11</accession>
<organism evidence="7 8">
    <name type="scientific">Amanita muscaria (strain Koide BX008)</name>
    <dbReference type="NCBI Taxonomy" id="946122"/>
    <lineage>
        <taxon>Eukaryota</taxon>
        <taxon>Fungi</taxon>
        <taxon>Dikarya</taxon>
        <taxon>Basidiomycota</taxon>
        <taxon>Agaricomycotina</taxon>
        <taxon>Agaricomycetes</taxon>
        <taxon>Agaricomycetidae</taxon>
        <taxon>Agaricales</taxon>
        <taxon>Pluteineae</taxon>
        <taxon>Amanitaceae</taxon>
        <taxon>Amanita</taxon>
    </lineage>
</organism>
<dbReference type="Proteomes" id="UP000054549">
    <property type="component" value="Unassembled WGS sequence"/>
</dbReference>
<dbReference type="Gene3D" id="3.30.70.870">
    <property type="entry name" value="Elongation Factor G (Translational Gtpase), domain 3"/>
    <property type="match status" value="1"/>
</dbReference>
<feature type="domain" description="Elongation factor EFG" evidence="5">
    <location>
        <begin position="156"/>
        <end position="223"/>
    </location>
</feature>
<dbReference type="Gene3D" id="3.30.230.10">
    <property type="match status" value="2"/>
</dbReference>
<dbReference type="Pfam" id="PF03764">
    <property type="entry name" value="EFG_IV"/>
    <property type="match status" value="1"/>
</dbReference>
<keyword evidence="8" id="KW-1185">Reference proteome</keyword>
<evidence type="ECO:0000259" key="5">
    <source>
        <dbReference type="SMART" id="SM00838"/>
    </source>
</evidence>
<dbReference type="HOGENOM" id="CLU_1133326_0_0_1"/>
<dbReference type="Gene3D" id="3.30.70.240">
    <property type="match status" value="1"/>
</dbReference>
<evidence type="ECO:0000313" key="8">
    <source>
        <dbReference type="Proteomes" id="UP000054549"/>
    </source>
</evidence>
<dbReference type="PANTHER" id="PTHR43636:SF2">
    <property type="entry name" value="ELONGATION FACTOR G, MITOCHONDRIAL"/>
    <property type="match status" value="1"/>
</dbReference>
<dbReference type="InterPro" id="IPR020568">
    <property type="entry name" value="Ribosomal_Su5_D2-typ_SF"/>
</dbReference>
<feature type="domain" description="Translation elongation factor EFG/EF2" evidence="6">
    <location>
        <begin position="68"/>
        <end position="154"/>
    </location>
</feature>
<protein>
    <recommendedName>
        <fullName evidence="9">Elongation factor G</fullName>
    </recommendedName>
</protein>
<dbReference type="InterPro" id="IPR009022">
    <property type="entry name" value="EFG_III"/>
</dbReference>
<dbReference type="InParanoid" id="A0A0C2SQ11"/>
<dbReference type="STRING" id="946122.A0A0C2SQ11"/>